<accession>A0A917IBT3</accession>
<dbReference type="Proteomes" id="UP000603912">
    <property type="component" value="Unassembled WGS sequence"/>
</dbReference>
<evidence type="ECO:0000313" key="1">
    <source>
        <dbReference type="EMBL" id="GGH33160.1"/>
    </source>
</evidence>
<reference evidence="1" key="1">
    <citation type="journal article" date="2014" name="Int. J. Syst. Evol. Microbiol.">
        <title>Complete genome sequence of Corynebacterium casei LMG S-19264T (=DSM 44701T), isolated from a smear-ripened cheese.</title>
        <authorList>
            <consortium name="US DOE Joint Genome Institute (JGI-PGF)"/>
            <person name="Walter F."/>
            <person name="Albersmeier A."/>
            <person name="Kalinowski J."/>
            <person name="Ruckert C."/>
        </authorList>
    </citation>
    <scope>NUCLEOTIDE SEQUENCE</scope>
    <source>
        <strain evidence="1">CGMCC 1.12214</strain>
    </source>
</reference>
<gene>
    <name evidence="1" type="ORF">GCM10007036_45570</name>
</gene>
<dbReference type="AlphaFoldDB" id="A0A917IBT3"/>
<reference evidence="1" key="2">
    <citation type="submission" date="2020-09" db="EMBL/GenBank/DDBJ databases">
        <authorList>
            <person name="Sun Q."/>
            <person name="Zhou Y."/>
        </authorList>
    </citation>
    <scope>NUCLEOTIDE SEQUENCE</scope>
    <source>
        <strain evidence="1">CGMCC 1.12214</strain>
    </source>
</reference>
<dbReference type="EMBL" id="BMES01000003">
    <property type="protein sequence ID" value="GGH33160.1"/>
    <property type="molecule type" value="Genomic_DNA"/>
</dbReference>
<dbReference type="RefSeq" id="WP_188520101.1">
    <property type="nucleotide sequence ID" value="NZ_BMES01000003.1"/>
</dbReference>
<keyword evidence="2" id="KW-1185">Reference proteome</keyword>
<evidence type="ECO:0000313" key="2">
    <source>
        <dbReference type="Proteomes" id="UP000603912"/>
    </source>
</evidence>
<comment type="caution">
    <text evidence="1">The sequence shown here is derived from an EMBL/GenBank/DDBJ whole genome shotgun (WGS) entry which is preliminary data.</text>
</comment>
<organism evidence="1 2">
    <name type="scientific">Alsobacter metallidurans</name>
    <dbReference type="NCBI Taxonomy" id="340221"/>
    <lineage>
        <taxon>Bacteria</taxon>
        <taxon>Pseudomonadati</taxon>
        <taxon>Pseudomonadota</taxon>
        <taxon>Alphaproteobacteria</taxon>
        <taxon>Hyphomicrobiales</taxon>
        <taxon>Alsobacteraceae</taxon>
        <taxon>Alsobacter</taxon>
    </lineage>
</organism>
<protein>
    <submittedName>
        <fullName evidence="1">Uncharacterized protein</fullName>
    </submittedName>
</protein>
<sequence length="209" mass="23910">MTERMRELAGEIVRLQAELDREIEARRKVLGWTVNERLVAFEHGIAMENRRLRVTVASFLAHSNVVKVVTAPVIYSLVLPIAMLDGCASLYQAVCFRAYAMPRVRRGDFVSLDRRHLSYLNWIEALNCLYCSYANGVIAYVREIGSRTEQYWCPIKHALRISDPHKRYYEFLEYGDAQGYRARLGEFRAALAAEAEPPPLSPAPSDARE</sequence>
<name>A0A917IBT3_9HYPH</name>
<proteinExistence type="predicted"/>